<protein>
    <submittedName>
        <fullName evidence="2">Uncharacterized protein</fullName>
    </submittedName>
</protein>
<proteinExistence type="predicted"/>
<dbReference type="EMBL" id="JACVVK020000036">
    <property type="protein sequence ID" value="KAK7500522.1"/>
    <property type="molecule type" value="Genomic_DNA"/>
</dbReference>
<feature type="non-terminal residue" evidence="2">
    <location>
        <position position="68"/>
    </location>
</feature>
<comment type="caution">
    <text evidence="2">The sequence shown here is derived from an EMBL/GenBank/DDBJ whole genome shotgun (WGS) entry which is preliminary data.</text>
</comment>
<sequence length="68" mass="7465">WLEVNMETDESPGTPTLLAPQSPPSPTVSPPGSPLQVLAQSLRCIRARQHEGDGHNINDVYTELQTRM</sequence>
<organism evidence="2 3">
    <name type="scientific">Batillaria attramentaria</name>
    <dbReference type="NCBI Taxonomy" id="370345"/>
    <lineage>
        <taxon>Eukaryota</taxon>
        <taxon>Metazoa</taxon>
        <taxon>Spiralia</taxon>
        <taxon>Lophotrochozoa</taxon>
        <taxon>Mollusca</taxon>
        <taxon>Gastropoda</taxon>
        <taxon>Caenogastropoda</taxon>
        <taxon>Sorbeoconcha</taxon>
        <taxon>Cerithioidea</taxon>
        <taxon>Batillariidae</taxon>
        <taxon>Batillaria</taxon>
    </lineage>
</organism>
<keyword evidence="3" id="KW-1185">Reference proteome</keyword>
<evidence type="ECO:0000256" key="1">
    <source>
        <dbReference type="SAM" id="MobiDB-lite"/>
    </source>
</evidence>
<evidence type="ECO:0000313" key="2">
    <source>
        <dbReference type="EMBL" id="KAK7500522.1"/>
    </source>
</evidence>
<dbReference type="Proteomes" id="UP001519460">
    <property type="component" value="Unassembled WGS sequence"/>
</dbReference>
<feature type="region of interest" description="Disordered" evidence="1">
    <location>
        <begin position="1"/>
        <end position="34"/>
    </location>
</feature>
<accession>A0ABD0LLR7</accession>
<dbReference type="AlphaFoldDB" id="A0ABD0LLR7"/>
<evidence type="ECO:0000313" key="3">
    <source>
        <dbReference type="Proteomes" id="UP001519460"/>
    </source>
</evidence>
<name>A0ABD0LLR7_9CAEN</name>
<feature type="compositionally biased region" description="Acidic residues" evidence="1">
    <location>
        <begin position="1"/>
        <end position="10"/>
    </location>
</feature>
<feature type="non-terminal residue" evidence="2">
    <location>
        <position position="1"/>
    </location>
</feature>
<feature type="compositionally biased region" description="Pro residues" evidence="1">
    <location>
        <begin position="21"/>
        <end position="33"/>
    </location>
</feature>
<gene>
    <name evidence="2" type="ORF">BaRGS_00008097</name>
</gene>
<reference evidence="2 3" key="1">
    <citation type="journal article" date="2023" name="Sci. Data">
        <title>Genome assembly of the Korean intertidal mud-creeper Batillaria attramentaria.</title>
        <authorList>
            <person name="Patra A.K."/>
            <person name="Ho P.T."/>
            <person name="Jun S."/>
            <person name="Lee S.J."/>
            <person name="Kim Y."/>
            <person name="Won Y.J."/>
        </authorList>
    </citation>
    <scope>NUCLEOTIDE SEQUENCE [LARGE SCALE GENOMIC DNA]</scope>
    <source>
        <strain evidence="2">Wonlab-2016</strain>
    </source>
</reference>